<accession>A0A0G1YGF5</accession>
<dbReference type="InterPro" id="IPR043993">
    <property type="entry name" value="T4SS_pilin"/>
</dbReference>
<dbReference type="AlphaFoldDB" id="A0A0G1YGF5"/>
<protein>
    <recommendedName>
        <fullName evidence="5">SbsA Ig-like domain-containing protein</fullName>
    </recommendedName>
</protein>
<name>A0A0G1YGF5_9BACT</name>
<dbReference type="Proteomes" id="UP000033870">
    <property type="component" value="Unassembled WGS sequence"/>
</dbReference>
<keyword evidence="3" id="KW-1133">Transmembrane helix</keyword>
<dbReference type="InterPro" id="IPR032812">
    <property type="entry name" value="SbsA_Ig"/>
</dbReference>
<evidence type="ECO:0000256" key="1">
    <source>
        <dbReference type="ARBA" id="ARBA00022729"/>
    </source>
</evidence>
<reference evidence="6 7" key="1">
    <citation type="journal article" date="2015" name="Nature">
        <title>rRNA introns, odd ribosomes, and small enigmatic genomes across a large radiation of phyla.</title>
        <authorList>
            <person name="Brown C.T."/>
            <person name="Hug L.A."/>
            <person name="Thomas B.C."/>
            <person name="Sharon I."/>
            <person name="Castelle C.J."/>
            <person name="Singh A."/>
            <person name="Wilkins M.J."/>
            <person name="Williams K.H."/>
            <person name="Banfield J.F."/>
        </authorList>
    </citation>
    <scope>NUCLEOTIDE SEQUENCE [LARGE SCALE GENOMIC DNA]</scope>
</reference>
<feature type="domain" description="SbsA Ig-like" evidence="5">
    <location>
        <begin position="334"/>
        <end position="368"/>
    </location>
</feature>
<dbReference type="STRING" id="1619044.UY92_C0009G0079"/>
<feature type="region of interest" description="Disordered" evidence="2">
    <location>
        <begin position="468"/>
        <end position="491"/>
    </location>
</feature>
<evidence type="ECO:0000313" key="6">
    <source>
        <dbReference type="EMBL" id="KKW42275.1"/>
    </source>
</evidence>
<evidence type="ECO:0000256" key="4">
    <source>
        <dbReference type="SAM" id="SignalP"/>
    </source>
</evidence>
<comment type="caution">
    <text evidence="6">The sequence shown here is derived from an EMBL/GenBank/DDBJ whole genome shotgun (WGS) entry which is preliminary data.</text>
</comment>
<evidence type="ECO:0000259" key="5">
    <source>
        <dbReference type="Pfam" id="PF13205"/>
    </source>
</evidence>
<dbReference type="EMBL" id="LCRX01000009">
    <property type="protein sequence ID" value="KKW42275.1"/>
    <property type="molecule type" value="Genomic_DNA"/>
</dbReference>
<feature type="signal peptide" evidence="4">
    <location>
        <begin position="1"/>
        <end position="21"/>
    </location>
</feature>
<dbReference type="Pfam" id="PF13205">
    <property type="entry name" value="Big_5"/>
    <property type="match status" value="1"/>
</dbReference>
<feature type="chain" id="PRO_5002540979" description="SbsA Ig-like domain-containing protein" evidence="4">
    <location>
        <begin position="22"/>
        <end position="694"/>
    </location>
</feature>
<evidence type="ECO:0000313" key="7">
    <source>
        <dbReference type="Proteomes" id="UP000033870"/>
    </source>
</evidence>
<gene>
    <name evidence="6" type="ORF">UY92_C0009G0079</name>
</gene>
<sequence length="694" mass="73855">MIILVVTVFVFLALPSGPLAAQTDTFGVGEVDQVVQLGNDDIRVIIARIIRAALGLLGAIAVGIIIYAGFVIMTAGGNEEKVITGRKILINATIGLAIILAALTIVHFVFKSLQDGILGADDSGGTKPVFETFSGSGALGSIIKDHYPEPNQTKVPRNTKIAVTFAEPVRPESFIVNANSTCWPKEGTKPLALSDPACQTYADGELKGKPVPFYGDCVDLNNDKGISWETECDRIATSTVQIYKTEFAQDPDKPLFEAAAVAVYDQDKTAALFTFRPLELLGDSAADVWHHVRLVGGNKPALGIKRSDGSDIFPAGKAEQFYEWKFATDTTIDFTPPTVADTYPASGAVVARNTIVQITFSEPVDPAVAQGLSGADSDFSHLIFSYPDVSGEWRITNGYRTVEFVSDKPCGQNSCGETMYCLAVACQEGQTGCQSAYTGLVRTAELLEPAQKNFIAAPFSGLMDMAGNALDSGGPNNGGDGVPANPHKPAVDEPLKIGAGEQAPDNYWWSFTVENKIDRSAPLLATVEPVIDQEGVKGPQSVGMGFNKIMWLSTLVDGVKIEEYPGQIQGLSALPYYHRSAAVADKTLLQLKPGRDLGPNGLDLYYFTSVSSSVRSANQNCLYPGRGPAAAGLECVYAEDDNGVVLKNENCAAVTLDTSTDTGCASLDAALDQRQADVPSCLKKLREASPTALK</sequence>
<evidence type="ECO:0000256" key="2">
    <source>
        <dbReference type="SAM" id="MobiDB-lite"/>
    </source>
</evidence>
<keyword evidence="3" id="KW-0472">Membrane</keyword>
<proteinExistence type="predicted"/>
<organism evidence="6 7">
    <name type="scientific">Candidatus Magasanikbacteria bacterium GW2011_GWA2_56_11</name>
    <dbReference type="NCBI Taxonomy" id="1619044"/>
    <lineage>
        <taxon>Bacteria</taxon>
        <taxon>Candidatus Magasanikiibacteriota</taxon>
    </lineage>
</organism>
<feature type="transmembrane region" description="Helical" evidence="3">
    <location>
        <begin position="45"/>
        <end position="76"/>
    </location>
</feature>
<evidence type="ECO:0000256" key="3">
    <source>
        <dbReference type="SAM" id="Phobius"/>
    </source>
</evidence>
<feature type="transmembrane region" description="Helical" evidence="3">
    <location>
        <begin position="88"/>
        <end position="110"/>
    </location>
</feature>
<keyword evidence="1 4" id="KW-0732">Signal</keyword>
<dbReference type="Pfam" id="PF18895">
    <property type="entry name" value="T4SS_pilin"/>
    <property type="match status" value="1"/>
</dbReference>
<keyword evidence="3" id="KW-0812">Transmembrane</keyword>